<evidence type="ECO:0000313" key="2">
    <source>
        <dbReference type="Proteomes" id="UP000640509"/>
    </source>
</evidence>
<name>A0ABQ1VIE3_9RHOB</name>
<sequence length="115" mass="12595">MPARFCLTTNDGKEICIPLFVEVQRNPFDPDPWQGGIDIGDLREPIRWLKAAGIDHDQQRQVAAMVQIADASAALPGRIGSQVNAMMQEQLSAMKLGDGMSLHLDSAPQPRAMRA</sequence>
<gene>
    <name evidence="1" type="ORF">GCM10011402_21080</name>
</gene>
<dbReference type="Proteomes" id="UP000640509">
    <property type="component" value="Unassembled WGS sequence"/>
</dbReference>
<reference evidence="2" key="1">
    <citation type="journal article" date="2019" name="Int. J. Syst. Evol. Microbiol.">
        <title>The Global Catalogue of Microorganisms (GCM) 10K type strain sequencing project: providing services to taxonomists for standard genome sequencing and annotation.</title>
        <authorList>
            <consortium name="The Broad Institute Genomics Platform"/>
            <consortium name="The Broad Institute Genome Sequencing Center for Infectious Disease"/>
            <person name="Wu L."/>
            <person name="Ma J."/>
        </authorList>
    </citation>
    <scope>NUCLEOTIDE SEQUENCE [LARGE SCALE GENOMIC DNA]</scope>
    <source>
        <strain evidence="2">CGMCC 1.15419</strain>
    </source>
</reference>
<accession>A0ABQ1VIE3</accession>
<keyword evidence="2" id="KW-1185">Reference proteome</keyword>
<proteinExistence type="predicted"/>
<organism evidence="1 2">
    <name type="scientific">Paracoccus acridae</name>
    <dbReference type="NCBI Taxonomy" id="1795310"/>
    <lineage>
        <taxon>Bacteria</taxon>
        <taxon>Pseudomonadati</taxon>
        <taxon>Pseudomonadota</taxon>
        <taxon>Alphaproteobacteria</taxon>
        <taxon>Rhodobacterales</taxon>
        <taxon>Paracoccaceae</taxon>
        <taxon>Paracoccus</taxon>
    </lineage>
</organism>
<comment type="caution">
    <text evidence="1">The sequence shown here is derived from an EMBL/GenBank/DDBJ whole genome shotgun (WGS) entry which is preliminary data.</text>
</comment>
<evidence type="ECO:0000313" key="1">
    <source>
        <dbReference type="EMBL" id="GGF68435.1"/>
    </source>
</evidence>
<protein>
    <submittedName>
        <fullName evidence="1">Uncharacterized protein</fullName>
    </submittedName>
</protein>
<dbReference type="EMBL" id="BMIV01000006">
    <property type="protein sequence ID" value="GGF68435.1"/>
    <property type="molecule type" value="Genomic_DNA"/>
</dbReference>